<dbReference type="RefSeq" id="WP_047004149.1">
    <property type="nucleotide sequence ID" value="NZ_LBHB01000002.1"/>
</dbReference>
<dbReference type="CDD" id="cd00156">
    <property type="entry name" value="REC"/>
    <property type="match status" value="1"/>
</dbReference>
<protein>
    <recommendedName>
        <fullName evidence="3">Response regulatory domain-containing protein</fullName>
    </recommendedName>
</protein>
<evidence type="ECO:0000313" key="5">
    <source>
        <dbReference type="Proteomes" id="UP000053464"/>
    </source>
</evidence>
<proteinExistence type="predicted"/>
<feature type="domain" description="Response regulatory" evidence="3">
    <location>
        <begin position="8"/>
        <end position="124"/>
    </location>
</feature>
<dbReference type="SUPFAM" id="SSF52172">
    <property type="entry name" value="CheY-like"/>
    <property type="match status" value="1"/>
</dbReference>
<dbReference type="Gene3D" id="3.40.50.2300">
    <property type="match status" value="1"/>
</dbReference>
<sequence length="141" mass="15136">MERGESLRVAIVEDDAIMTFLLREICAAAGHTGVGEAACAAGARRMFAECRPDVAFVDHALEGVEDGTQLLRAIGRDYPGMTTMLVTGYDIARLAALGGDPIADRLVQKPVRPRQLIALLDEVREQRRVAPAINPALARAA</sequence>
<dbReference type="InterPro" id="IPR050595">
    <property type="entry name" value="Bact_response_regulator"/>
</dbReference>
<evidence type="ECO:0000256" key="2">
    <source>
        <dbReference type="PROSITE-ProRule" id="PRU00169"/>
    </source>
</evidence>
<dbReference type="SMART" id="SM00448">
    <property type="entry name" value="REC"/>
    <property type="match status" value="1"/>
</dbReference>
<keyword evidence="5" id="KW-1185">Reference proteome</keyword>
<gene>
    <name evidence="4" type="ORF">AAW00_09800</name>
</gene>
<dbReference type="Pfam" id="PF00072">
    <property type="entry name" value="Response_reg"/>
    <property type="match status" value="1"/>
</dbReference>
<dbReference type="PATRIC" id="fig|1581420.6.peg.2010"/>
<dbReference type="PANTHER" id="PTHR44591">
    <property type="entry name" value="STRESS RESPONSE REGULATOR PROTEIN 1"/>
    <property type="match status" value="1"/>
</dbReference>
<dbReference type="PANTHER" id="PTHR44591:SF3">
    <property type="entry name" value="RESPONSE REGULATORY DOMAIN-CONTAINING PROTEIN"/>
    <property type="match status" value="1"/>
</dbReference>
<evidence type="ECO:0000313" key="4">
    <source>
        <dbReference type="EMBL" id="KLE34502.1"/>
    </source>
</evidence>
<dbReference type="GO" id="GO:0000160">
    <property type="term" value="P:phosphorelay signal transduction system"/>
    <property type="evidence" value="ECO:0007669"/>
    <property type="project" value="InterPro"/>
</dbReference>
<feature type="modified residue" description="4-aspartylphosphate" evidence="2">
    <location>
        <position position="58"/>
    </location>
</feature>
<dbReference type="InterPro" id="IPR001789">
    <property type="entry name" value="Sig_transdc_resp-reg_receiver"/>
</dbReference>
<dbReference type="EMBL" id="LBHB01000002">
    <property type="protein sequence ID" value="KLE34502.1"/>
    <property type="molecule type" value="Genomic_DNA"/>
</dbReference>
<dbReference type="InterPro" id="IPR011006">
    <property type="entry name" value="CheY-like_superfamily"/>
</dbReference>
<accession>A0A0G9MUT8</accession>
<dbReference type="AlphaFoldDB" id="A0A0G9MUT8"/>
<dbReference type="Proteomes" id="UP000053464">
    <property type="component" value="Unassembled WGS sequence"/>
</dbReference>
<organism evidence="4 5">
    <name type="scientific">Aurantiacibacter luteus</name>
    <dbReference type="NCBI Taxonomy" id="1581420"/>
    <lineage>
        <taxon>Bacteria</taxon>
        <taxon>Pseudomonadati</taxon>
        <taxon>Pseudomonadota</taxon>
        <taxon>Alphaproteobacteria</taxon>
        <taxon>Sphingomonadales</taxon>
        <taxon>Erythrobacteraceae</taxon>
        <taxon>Aurantiacibacter</taxon>
    </lineage>
</organism>
<dbReference type="OrthoDB" id="7433347at2"/>
<reference evidence="4 5" key="1">
    <citation type="submission" date="2015-04" db="EMBL/GenBank/DDBJ databases">
        <title>The draft genome sequence of Erythrobacter luteus KA37.</title>
        <authorList>
            <person name="Zhuang L."/>
            <person name="Liu Y."/>
            <person name="Shao Z."/>
        </authorList>
    </citation>
    <scope>NUCLEOTIDE SEQUENCE [LARGE SCALE GENOMIC DNA]</scope>
    <source>
        <strain evidence="4 5">KA37</strain>
    </source>
</reference>
<evidence type="ECO:0000256" key="1">
    <source>
        <dbReference type="ARBA" id="ARBA00022553"/>
    </source>
</evidence>
<name>A0A0G9MUT8_9SPHN</name>
<dbReference type="PROSITE" id="PS50110">
    <property type="entry name" value="RESPONSE_REGULATORY"/>
    <property type="match status" value="1"/>
</dbReference>
<evidence type="ECO:0000259" key="3">
    <source>
        <dbReference type="PROSITE" id="PS50110"/>
    </source>
</evidence>
<keyword evidence="1 2" id="KW-0597">Phosphoprotein</keyword>
<comment type="caution">
    <text evidence="4">The sequence shown here is derived from an EMBL/GenBank/DDBJ whole genome shotgun (WGS) entry which is preliminary data.</text>
</comment>
<dbReference type="STRING" id="1581420.AAW00_09800"/>